<protein>
    <submittedName>
        <fullName evidence="2">Cellulose-binding protein</fullName>
    </submittedName>
</protein>
<evidence type="ECO:0000313" key="2">
    <source>
        <dbReference type="EMBL" id="AVZ73469.1"/>
    </source>
</evidence>
<accession>A0A2R4T2U4</accession>
<gene>
    <name evidence="2" type="ORF">SLUN_16075</name>
</gene>
<dbReference type="AlphaFoldDB" id="A0A2R4T2U4"/>
<reference evidence="2 3" key="1">
    <citation type="submission" date="2018-01" db="EMBL/GenBank/DDBJ databases">
        <title>Complete genome sequence of Streptomyces lunaelactis MM109T, a Ferroverdin A producer isolated from cave moonmilk deposits.</title>
        <authorList>
            <person name="Naome A."/>
            <person name="Martinet L."/>
            <person name="Maciejewska M."/>
            <person name="Anderssen S."/>
            <person name="Adam D."/>
            <person name="Tenconi E."/>
            <person name="Deflandre B."/>
            <person name="Arguelles-Arias A."/>
            <person name="Calusinska M."/>
            <person name="Copieters W."/>
            <person name="Karim L."/>
            <person name="Hanikenne M."/>
            <person name="Baurain D."/>
            <person name="van Wezel G."/>
            <person name="Smargiasso N."/>
            <person name="de Pauw E."/>
            <person name="Delfosse P."/>
            <person name="Rigali S."/>
        </authorList>
    </citation>
    <scope>NUCLEOTIDE SEQUENCE [LARGE SCALE GENOMIC DNA]</scope>
    <source>
        <strain evidence="2 3">MM109</strain>
    </source>
</reference>
<dbReference type="KEGG" id="slk:SLUN_16075"/>
<evidence type="ECO:0000256" key="1">
    <source>
        <dbReference type="SAM" id="Coils"/>
    </source>
</evidence>
<proteinExistence type="predicted"/>
<evidence type="ECO:0000313" key="3">
    <source>
        <dbReference type="Proteomes" id="UP000244201"/>
    </source>
</evidence>
<keyword evidence="1" id="KW-0175">Coiled coil</keyword>
<dbReference type="Proteomes" id="UP000244201">
    <property type="component" value="Chromosome"/>
</dbReference>
<keyword evidence="3" id="KW-1185">Reference proteome</keyword>
<name>A0A2R4T2U4_9ACTN</name>
<sequence length="296" mass="32735">MSAASVSPHGFAAVRGRGYRVEETDAYVAALSQDRDDAWERAARLTVLAREMEAEADELRGVVSALAPQTYESLGRRAQTVLALTEEESEELRTAARDEAQGLRDAAEAAARQVREEAREYADGVRADAEARAQHVSLTAQTTADETRIDARREVKEQRGEAVAAWKEMRRRAEVMLAGLEDGQAERWDAVEREIAYQEAELDTRLAELGVSAEGALSDAKRTFAAAEEHARHGQEDAEARAAELIAEARVREERIERDTEQVLREHDEARDEMDAHMAHIRSSLTTLTGRAAAEG</sequence>
<feature type="coiled-coil region" evidence="1">
    <location>
        <begin position="235"/>
        <end position="273"/>
    </location>
</feature>
<dbReference type="RefSeq" id="WP_108149146.1">
    <property type="nucleotide sequence ID" value="NZ_CP026304.1"/>
</dbReference>
<dbReference type="OrthoDB" id="4146319at2"/>
<dbReference type="EMBL" id="CP026304">
    <property type="protein sequence ID" value="AVZ73469.1"/>
    <property type="molecule type" value="Genomic_DNA"/>
</dbReference>
<organism evidence="2 3">
    <name type="scientific">Streptomyces lunaelactis</name>
    <dbReference type="NCBI Taxonomy" id="1535768"/>
    <lineage>
        <taxon>Bacteria</taxon>
        <taxon>Bacillati</taxon>
        <taxon>Actinomycetota</taxon>
        <taxon>Actinomycetes</taxon>
        <taxon>Kitasatosporales</taxon>
        <taxon>Streptomycetaceae</taxon>
        <taxon>Streptomyces</taxon>
    </lineage>
</organism>
<dbReference type="Gene3D" id="1.20.120.20">
    <property type="entry name" value="Apolipoprotein"/>
    <property type="match status" value="1"/>
</dbReference>
<dbReference type="GeneID" id="55656788"/>
<feature type="coiled-coil region" evidence="1">
    <location>
        <begin position="93"/>
        <end position="120"/>
    </location>
</feature>